<organism evidence="4 5">
    <name type="scientific">Vallitalea longa</name>
    <dbReference type="NCBI Taxonomy" id="2936439"/>
    <lineage>
        <taxon>Bacteria</taxon>
        <taxon>Bacillati</taxon>
        <taxon>Bacillota</taxon>
        <taxon>Clostridia</taxon>
        <taxon>Lachnospirales</taxon>
        <taxon>Vallitaleaceae</taxon>
        <taxon>Vallitalea</taxon>
    </lineage>
</organism>
<feature type="compositionally biased region" description="Polar residues" evidence="1">
    <location>
        <begin position="109"/>
        <end position="123"/>
    </location>
</feature>
<dbReference type="EMBL" id="BRLB01000010">
    <property type="protein sequence ID" value="GKX30596.1"/>
    <property type="molecule type" value="Genomic_DNA"/>
</dbReference>
<evidence type="ECO:0000313" key="4">
    <source>
        <dbReference type="EMBL" id="GKX30596.1"/>
    </source>
</evidence>
<dbReference type="AlphaFoldDB" id="A0A9W5YDF8"/>
<keyword evidence="5" id="KW-1185">Reference proteome</keyword>
<evidence type="ECO:0000313" key="5">
    <source>
        <dbReference type="Proteomes" id="UP001144256"/>
    </source>
</evidence>
<comment type="caution">
    <text evidence="4">The sequence shown here is derived from an EMBL/GenBank/DDBJ whole genome shotgun (WGS) entry which is preliminary data.</text>
</comment>
<gene>
    <name evidence="4" type="ORF">SH1V18_30760</name>
</gene>
<feature type="signal peptide" evidence="2">
    <location>
        <begin position="1"/>
        <end position="22"/>
    </location>
</feature>
<dbReference type="Pfam" id="PF07833">
    <property type="entry name" value="Cu_amine_oxidN1"/>
    <property type="match status" value="1"/>
</dbReference>
<feature type="region of interest" description="Disordered" evidence="1">
    <location>
        <begin position="102"/>
        <end position="145"/>
    </location>
</feature>
<proteinExistence type="predicted"/>
<dbReference type="RefSeq" id="WP_281816910.1">
    <property type="nucleotide sequence ID" value="NZ_BRLB01000010.1"/>
</dbReference>
<dbReference type="SUPFAM" id="SSF55383">
    <property type="entry name" value="Copper amine oxidase, domain N"/>
    <property type="match status" value="1"/>
</dbReference>
<protein>
    <recommendedName>
        <fullName evidence="3">Copper amine oxidase-like N-terminal domain-containing protein</fullName>
    </recommendedName>
</protein>
<evidence type="ECO:0000256" key="2">
    <source>
        <dbReference type="SAM" id="SignalP"/>
    </source>
</evidence>
<sequence>MRKSIKAIVSLVLIFALSTSLSASSLIRDITGKENKGITVKYNNQVQNLKDGNGNPVYPVIINGSTYLPVRAIADMLGADITWEGNTKTIYITGNGAKKDVDGAVPTDLPSTGNSSSSNANKQETSKSQNNTSSSNQFTATSNTGTFEDPINLGTAYSYNYNTGYGNNIANADYTVTIKNVEPITRDDIQDLGFVRPDENAIIDYAMITIKVDVTNATYQGDEDYYFLSMYEPRIFNIKTTEGNGMVSDMDFGFNGCLSNAIDKATRSSENKMMVVHENESKSYSAEGNVIVGVYKNSKNLLSIKNGEDYDDLAYFKLY</sequence>
<feature type="compositionally biased region" description="Low complexity" evidence="1">
    <location>
        <begin position="126"/>
        <end position="144"/>
    </location>
</feature>
<keyword evidence="2" id="KW-0732">Signal</keyword>
<evidence type="ECO:0000259" key="3">
    <source>
        <dbReference type="Pfam" id="PF07833"/>
    </source>
</evidence>
<evidence type="ECO:0000256" key="1">
    <source>
        <dbReference type="SAM" id="MobiDB-lite"/>
    </source>
</evidence>
<feature type="domain" description="Copper amine oxidase-like N-terminal" evidence="3">
    <location>
        <begin position="57"/>
        <end position="97"/>
    </location>
</feature>
<dbReference type="Proteomes" id="UP001144256">
    <property type="component" value="Unassembled WGS sequence"/>
</dbReference>
<dbReference type="InterPro" id="IPR036582">
    <property type="entry name" value="Mao_N_sf"/>
</dbReference>
<feature type="chain" id="PRO_5040737576" description="Copper amine oxidase-like N-terminal domain-containing protein" evidence="2">
    <location>
        <begin position="23"/>
        <end position="319"/>
    </location>
</feature>
<accession>A0A9W5YDF8</accession>
<dbReference type="InterPro" id="IPR012854">
    <property type="entry name" value="Cu_amine_oxidase-like_N"/>
</dbReference>
<name>A0A9W5YDF8_9FIRM</name>
<reference evidence="4" key="1">
    <citation type="submission" date="2022-06" db="EMBL/GenBank/DDBJ databases">
        <title>Vallitalea longa sp. nov., an anaerobic bacterium isolated from marine sediment.</title>
        <authorList>
            <person name="Hirano S."/>
            <person name="Terahara T."/>
            <person name="Mori K."/>
            <person name="Hamada M."/>
            <person name="Matsumoto R."/>
            <person name="Kobayashi T."/>
        </authorList>
    </citation>
    <scope>NUCLEOTIDE SEQUENCE</scope>
    <source>
        <strain evidence="4">SH18-1</strain>
    </source>
</reference>